<dbReference type="RefSeq" id="WP_165240453.1">
    <property type="nucleotide sequence ID" value="NZ_JAAKZV010000127.1"/>
</dbReference>
<keyword evidence="4" id="KW-1185">Reference proteome</keyword>
<dbReference type="EMBL" id="JAAKZV010000127">
    <property type="protein sequence ID" value="NGN67152.1"/>
    <property type="molecule type" value="Genomic_DNA"/>
</dbReference>
<feature type="region of interest" description="Disordered" evidence="1">
    <location>
        <begin position="1"/>
        <end position="21"/>
    </location>
</feature>
<feature type="transmembrane region" description="Helical" evidence="2">
    <location>
        <begin position="68"/>
        <end position="87"/>
    </location>
</feature>
<keyword evidence="2" id="KW-0812">Transmembrane</keyword>
<gene>
    <name evidence="3" type="ORF">G5C51_24995</name>
</gene>
<evidence type="ECO:0000256" key="2">
    <source>
        <dbReference type="SAM" id="Phobius"/>
    </source>
</evidence>
<accession>A0A6G4U570</accession>
<keyword evidence="2" id="KW-1133">Transmembrane helix</keyword>
<reference evidence="3 4" key="1">
    <citation type="submission" date="2020-02" db="EMBL/GenBank/DDBJ databases">
        <title>Whole-genome analyses of novel actinobacteria.</title>
        <authorList>
            <person name="Sahin N."/>
        </authorList>
    </citation>
    <scope>NUCLEOTIDE SEQUENCE [LARGE SCALE GENOMIC DNA]</scope>
    <source>
        <strain evidence="3 4">A7024</strain>
    </source>
</reference>
<proteinExistence type="predicted"/>
<evidence type="ECO:0000313" key="4">
    <source>
        <dbReference type="Proteomes" id="UP000481583"/>
    </source>
</evidence>
<evidence type="ECO:0000313" key="3">
    <source>
        <dbReference type="EMBL" id="NGN67152.1"/>
    </source>
</evidence>
<keyword evidence="2" id="KW-0472">Membrane</keyword>
<dbReference type="Proteomes" id="UP000481583">
    <property type="component" value="Unassembled WGS sequence"/>
</dbReference>
<evidence type="ECO:0000256" key="1">
    <source>
        <dbReference type="SAM" id="MobiDB-lite"/>
    </source>
</evidence>
<organism evidence="3 4">
    <name type="scientific">Streptomyces coryli</name>
    <dbReference type="NCBI Taxonomy" id="1128680"/>
    <lineage>
        <taxon>Bacteria</taxon>
        <taxon>Bacillati</taxon>
        <taxon>Actinomycetota</taxon>
        <taxon>Actinomycetes</taxon>
        <taxon>Kitasatosporales</taxon>
        <taxon>Streptomycetaceae</taxon>
        <taxon>Streptomyces</taxon>
    </lineage>
</organism>
<sequence length="361" mass="38393">MTGRGDPPEGTPDGVPGGGEEEFRSVVFDESFVNAARLEEYSAQERMGDHAPAVRRRRNSVSGVSKQALVLVLLIAVAFGTAIYMGVRHPYQQPPARADADPLHAAVVPLTPSGPVPGGSTEALFDHSPAVHFRTGAAGVILPSGRGTAHFSRDQVAAALNMAKEYVLNSAITPRTLTGGDTRAVRLQLDPDLLAQFDRSVDRPVADGEHAATGWMVRFNPARVALADRKVRVDGTVTYSEANAQELEVVADHTFVYALRPAGSAAAEAERKPASLFTAHRVVRMRFDRDNLRQHQLRPVETSLAAGPLGCSADPSGYLQPLLAGEKDRGLGRAGTDPYARAGDRQGNLCGVLSPSSQPSP</sequence>
<dbReference type="AlphaFoldDB" id="A0A6G4U570"/>
<comment type="caution">
    <text evidence="3">The sequence shown here is derived from an EMBL/GenBank/DDBJ whole genome shotgun (WGS) entry which is preliminary data.</text>
</comment>
<protein>
    <submittedName>
        <fullName evidence="3">Uncharacterized protein</fullName>
    </submittedName>
</protein>
<feature type="region of interest" description="Disordered" evidence="1">
    <location>
        <begin position="329"/>
        <end position="361"/>
    </location>
</feature>
<name>A0A6G4U570_9ACTN</name>